<evidence type="ECO:0000256" key="12">
    <source>
        <dbReference type="ARBA" id="ARBA00022932"/>
    </source>
</evidence>
<dbReference type="FunFam" id="1.10.150.20:FF:000019">
    <property type="entry name" value="DNA polymerase IV"/>
    <property type="match status" value="1"/>
</dbReference>
<dbReference type="PROSITE" id="PS50173">
    <property type="entry name" value="UMUC"/>
    <property type="match status" value="1"/>
</dbReference>
<keyword evidence="13 16" id="KW-0238">DNA-binding</keyword>
<keyword evidence="7 16" id="KW-0548">Nucleotidyltransferase</keyword>
<dbReference type="GO" id="GO:0003684">
    <property type="term" value="F:damaged DNA binding"/>
    <property type="evidence" value="ECO:0007669"/>
    <property type="project" value="InterPro"/>
</dbReference>
<evidence type="ECO:0000259" key="17">
    <source>
        <dbReference type="PROSITE" id="PS50173"/>
    </source>
</evidence>
<dbReference type="GO" id="GO:0003887">
    <property type="term" value="F:DNA-directed DNA polymerase activity"/>
    <property type="evidence" value="ECO:0007669"/>
    <property type="project" value="UniProtKB-UniRule"/>
</dbReference>
<comment type="cofactor">
    <cofactor evidence="16">
        <name>Mg(2+)</name>
        <dbReference type="ChEBI" id="CHEBI:18420"/>
    </cofactor>
    <text evidence="16">Binds 2 magnesium ions per subunit.</text>
</comment>
<gene>
    <name evidence="16 18" type="primary">dinB</name>
    <name evidence="18" type="ORF">Cop2CBH44_03460</name>
</gene>
<dbReference type="InterPro" id="IPR001126">
    <property type="entry name" value="UmuC"/>
</dbReference>
<comment type="function">
    <text evidence="16">Poorly processive, error-prone DNA polymerase involved in untargeted mutagenesis. Copies undamaged DNA at stalled replication forks, which arise in vivo from mismatched or misaligned primer ends. These misaligned primers can be extended by PolIV. Exhibits no 3'-5' exonuclease (proofreading) activity. May be involved in translesional synthesis, in conjunction with the beta clamp from PolIII.</text>
</comment>
<dbReference type="FunFam" id="3.40.1170.60:FF:000001">
    <property type="entry name" value="DNA polymerase IV"/>
    <property type="match status" value="1"/>
</dbReference>
<dbReference type="PANTHER" id="PTHR11076:SF33">
    <property type="entry name" value="DNA POLYMERASE KAPPA"/>
    <property type="match status" value="1"/>
</dbReference>
<keyword evidence="14 16" id="KW-0234">DNA repair</keyword>
<keyword evidence="19" id="KW-1185">Reference proteome</keyword>
<accession>A0A7G1HSL0</accession>
<dbReference type="Gene3D" id="3.30.70.270">
    <property type="match status" value="1"/>
</dbReference>
<keyword evidence="10 16" id="KW-0227">DNA damage</keyword>
<dbReference type="SUPFAM" id="SSF100879">
    <property type="entry name" value="Lesion bypass DNA polymerase (Y-family), little finger domain"/>
    <property type="match status" value="1"/>
</dbReference>
<dbReference type="Gene3D" id="3.30.1490.100">
    <property type="entry name" value="DNA polymerase, Y-family, little finger domain"/>
    <property type="match status" value="1"/>
</dbReference>
<dbReference type="Gene3D" id="1.10.150.20">
    <property type="entry name" value="5' to 3' exonuclease, C-terminal subdomain"/>
    <property type="match status" value="1"/>
</dbReference>
<evidence type="ECO:0000256" key="15">
    <source>
        <dbReference type="ARBA" id="ARBA00049244"/>
    </source>
</evidence>
<reference evidence="19" key="1">
    <citation type="submission" date="2020-07" db="EMBL/GenBank/DDBJ databases">
        <title>Complete genome sequencing of Coprobacter sp. strain 2CBH44.</title>
        <authorList>
            <person name="Sakamoto M."/>
            <person name="Murakami T."/>
            <person name="Mori H."/>
        </authorList>
    </citation>
    <scope>NUCLEOTIDE SEQUENCE [LARGE SCALE GENOMIC DNA]</scope>
    <source>
        <strain evidence="19">2CBH44</strain>
    </source>
</reference>
<dbReference type="GO" id="GO:0009432">
    <property type="term" value="P:SOS response"/>
    <property type="evidence" value="ECO:0007669"/>
    <property type="project" value="TreeGrafter"/>
</dbReference>
<dbReference type="NCBIfam" id="NF002677">
    <property type="entry name" value="PRK02406.1"/>
    <property type="match status" value="1"/>
</dbReference>
<evidence type="ECO:0000256" key="2">
    <source>
        <dbReference type="ARBA" id="ARBA00010945"/>
    </source>
</evidence>
<dbReference type="Pfam" id="PF11798">
    <property type="entry name" value="IMS_HHH"/>
    <property type="match status" value="1"/>
</dbReference>
<keyword evidence="12 16" id="KW-0239">DNA-directed DNA polymerase</keyword>
<dbReference type="InterPro" id="IPR043128">
    <property type="entry name" value="Rev_trsase/Diguanyl_cyclase"/>
</dbReference>
<evidence type="ECO:0000256" key="6">
    <source>
        <dbReference type="ARBA" id="ARBA00022679"/>
    </source>
</evidence>
<dbReference type="KEGG" id="copr:Cop2CBH44_03460"/>
<dbReference type="GO" id="GO:0000287">
    <property type="term" value="F:magnesium ion binding"/>
    <property type="evidence" value="ECO:0007669"/>
    <property type="project" value="UniProtKB-UniRule"/>
</dbReference>
<dbReference type="GO" id="GO:0006261">
    <property type="term" value="P:DNA-templated DNA replication"/>
    <property type="evidence" value="ECO:0007669"/>
    <property type="project" value="UniProtKB-UniRule"/>
</dbReference>
<proteinExistence type="inferred from homology"/>
<keyword evidence="5 16" id="KW-0963">Cytoplasm</keyword>
<organism evidence="18 19">
    <name type="scientific">Coprobacter secundus subsp. similis</name>
    <dbReference type="NCBI Taxonomy" id="2751153"/>
    <lineage>
        <taxon>Bacteria</taxon>
        <taxon>Pseudomonadati</taxon>
        <taxon>Bacteroidota</taxon>
        <taxon>Bacteroidia</taxon>
        <taxon>Bacteroidales</taxon>
        <taxon>Barnesiellaceae</taxon>
        <taxon>Coprobacter</taxon>
    </lineage>
</organism>
<comment type="similarity">
    <text evidence="2 16">Belongs to the DNA polymerase type-Y family.</text>
</comment>
<dbReference type="PANTHER" id="PTHR11076">
    <property type="entry name" value="DNA REPAIR POLYMERASE UMUC / TRANSFERASE FAMILY MEMBER"/>
    <property type="match status" value="1"/>
</dbReference>
<evidence type="ECO:0000313" key="18">
    <source>
        <dbReference type="EMBL" id="BCI61993.1"/>
    </source>
</evidence>
<dbReference type="EC" id="2.7.7.7" evidence="16"/>
<keyword evidence="4 16" id="KW-0515">Mutator protein</keyword>
<evidence type="ECO:0000256" key="9">
    <source>
        <dbReference type="ARBA" id="ARBA00022723"/>
    </source>
</evidence>
<evidence type="ECO:0000256" key="14">
    <source>
        <dbReference type="ARBA" id="ARBA00023204"/>
    </source>
</evidence>
<feature type="domain" description="UmuC" evidence="17">
    <location>
        <begin position="1"/>
        <end position="176"/>
    </location>
</feature>
<evidence type="ECO:0000256" key="7">
    <source>
        <dbReference type="ARBA" id="ARBA00022695"/>
    </source>
</evidence>
<evidence type="ECO:0000256" key="10">
    <source>
        <dbReference type="ARBA" id="ARBA00022763"/>
    </source>
</evidence>
<evidence type="ECO:0000256" key="8">
    <source>
        <dbReference type="ARBA" id="ARBA00022705"/>
    </source>
</evidence>
<dbReference type="GO" id="GO:0042276">
    <property type="term" value="P:error-prone translesion synthesis"/>
    <property type="evidence" value="ECO:0007669"/>
    <property type="project" value="TreeGrafter"/>
</dbReference>
<dbReference type="Gene3D" id="3.40.1170.60">
    <property type="match status" value="1"/>
</dbReference>
<dbReference type="HAMAP" id="MF_01113">
    <property type="entry name" value="DNApol_IV"/>
    <property type="match status" value="1"/>
</dbReference>
<dbReference type="GO" id="GO:0005829">
    <property type="term" value="C:cytosol"/>
    <property type="evidence" value="ECO:0007669"/>
    <property type="project" value="TreeGrafter"/>
</dbReference>
<comment type="catalytic activity">
    <reaction evidence="15 16">
        <text>DNA(n) + a 2'-deoxyribonucleoside 5'-triphosphate = DNA(n+1) + diphosphate</text>
        <dbReference type="Rhea" id="RHEA:22508"/>
        <dbReference type="Rhea" id="RHEA-COMP:17339"/>
        <dbReference type="Rhea" id="RHEA-COMP:17340"/>
        <dbReference type="ChEBI" id="CHEBI:33019"/>
        <dbReference type="ChEBI" id="CHEBI:61560"/>
        <dbReference type="ChEBI" id="CHEBI:173112"/>
        <dbReference type="EC" id="2.7.7.7"/>
    </reaction>
</comment>
<keyword evidence="8 16" id="KW-0235">DNA replication</keyword>
<feature type="binding site" evidence="16">
    <location>
        <position position="94"/>
    </location>
    <ligand>
        <name>Mg(2+)</name>
        <dbReference type="ChEBI" id="CHEBI:18420"/>
    </ligand>
</feature>
<dbReference type="AlphaFoldDB" id="A0A7G1HSL0"/>
<dbReference type="Proteomes" id="UP000594042">
    <property type="component" value="Chromosome"/>
</dbReference>
<evidence type="ECO:0000256" key="11">
    <source>
        <dbReference type="ARBA" id="ARBA00022842"/>
    </source>
</evidence>
<dbReference type="EMBL" id="AP023322">
    <property type="protein sequence ID" value="BCI61993.1"/>
    <property type="molecule type" value="Genomic_DNA"/>
</dbReference>
<evidence type="ECO:0000256" key="1">
    <source>
        <dbReference type="ARBA" id="ARBA00004496"/>
    </source>
</evidence>
<dbReference type="InterPro" id="IPR024728">
    <property type="entry name" value="PolY_HhH_motif"/>
</dbReference>
<keyword evidence="11 16" id="KW-0460">Magnesium</keyword>
<evidence type="ECO:0000256" key="4">
    <source>
        <dbReference type="ARBA" id="ARBA00022457"/>
    </source>
</evidence>
<dbReference type="CDD" id="cd03586">
    <property type="entry name" value="PolY_Pol_IV_kappa"/>
    <property type="match status" value="1"/>
</dbReference>
<comment type="subcellular location">
    <subcellularLocation>
        <location evidence="1 16">Cytoplasm</location>
    </subcellularLocation>
</comment>
<dbReference type="InterPro" id="IPR022880">
    <property type="entry name" value="DNApol_IV"/>
</dbReference>
<dbReference type="Pfam" id="PF11799">
    <property type="entry name" value="IMS_C"/>
    <property type="match status" value="1"/>
</dbReference>
<keyword evidence="9 16" id="KW-0479">Metal-binding</keyword>
<feature type="site" description="Substrate discrimination" evidence="16">
    <location>
        <position position="5"/>
    </location>
</feature>
<dbReference type="FunFam" id="3.30.1490.100:FF:000004">
    <property type="entry name" value="DNA polymerase IV"/>
    <property type="match status" value="1"/>
</dbReference>
<dbReference type="InterPro" id="IPR036775">
    <property type="entry name" value="DNA_pol_Y-fam_lit_finger_sf"/>
</dbReference>
<comment type="subunit">
    <text evidence="3 16">Monomer.</text>
</comment>
<dbReference type="SUPFAM" id="SSF56672">
    <property type="entry name" value="DNA/RNA polymerases"/>
    <property type="match status" value="1"/>
</dbReference>
<comment type="caution">
    <text evidence="16">Lacks conserved residue(s) required for the propagation of feature annotation.</text>
</comment>
<evidence type="ECO:0000256" key="16">
    <source>
        <dbReference type="HAMAP-Rule" id="MF_01113"/>
    </source>
</evidence>
<keyword evidence="6 16" id="KW-0808">Transferase</keyword>
<dbReference type="Pfam" id="PF00817">
    <property type="entry name" value="IMS"/>
    <property type="match status" value="1"/>
</dbReference>
<evidence type="ECO:0000256" key="5">
    <source>
        <dbReference type="ARBA" id="ARBA00022490"/>
    </source>
</evidence>
<name>A0A7G1HSL0_9BACT</name>
<protein>
    <recommendedName>
        <fullName evidence="16">DNA polymerase IV</fullName>
        <shortName evidence="16">Pol IV</shortName>
        <ecNumber evidence="16">2.7.7.7</ecNumber>
    </recommendedName>
</protein>
<dbReference type="GO" id="GO:0006281">
    <property type="term" value="P:DNA repair"/>
    <property type="evidence" value="ECO:0007669"/>
    <property type="project" value="UniProtKB-UniRule"/>
</dbReference>
<feature type="active site" evidence="16">
    <location>
        <position position="95"/>
    </location>
</feature>
<evidence type="ECO:0000256" key="3">
    <source>
        <dbReference type="ARBA" id="ARBA00011245"/>
    </source>
</evidence>
<dbReference type="InterPro" id="IPR043502">
    <property type="entry name" value="DNA/RNA_pol_sf"/>
</dbReference>
<dbReference type="InterPro" id="IPR017961">
    <property type="entry name" value="DNA_pol_Y-fam_little_finger"/>
</dbReference>
<dbReference type="InterPro" id="IPR050116">
    <property type="entry name" value="DNA_polymerase-Y"/>
</dbReference>
<evidence type="ECO:0000256" key="13">
    <source>
        <dbReference type="ARBA" id="ARBA00023125"/>
    </source>
</evidence>
<sequence>MDAFYASVEQRDHPEYRGKAIAVGRDESRGVVSTASYEARKYGVRSAMPSTRARELCPDLIFVPGRMAVYKEISAQIHEIFREYTDIIEPLSIDEAFLDVTHNKKNIELASDIAREIKEKIKVRTQLTASAGISFNKFLAKIASDYRKPDGLYVIHPQKALDFIAKLPIESFWGVGKVTAQKMHKLGIHNGLQLRQCSLEYLMRQFGKAGQLYFDFSHGIDNRTVNPERERKSAGCERTYEKDLTEKMSVIIELYHIAVELSERLKKSAFKGNTLTLKIRFSDFSTLSKSITTGQAFTSLEEILPHAKNLLKETHYENRPIRLLGLSVSHPLSDEHFPRQLRIPF</sequence>
<evidence type="ECO:0000313" key="19">
    <source>
        <dbReference type="Proteomes" id="UP000594042"/>
    </source>
</evidence>